<keyword evidence="4 12" id="KW-0812">Transmembrane</keyword>
<keyword evidence="8 12" id="KW-1133">Transmembrane helix</keyword>
<protein>
    <submittedName>
        <fullName evidence="14">Zinc metalloprotease HtpX</fullName>
    </submittedName>
</protein>
<name>A0A1Y0CXG5_9GAMM</name>
<dbReference type="Pfam" id="PF01435">
    <property type="entry name" value="Peptidase_M48"/>
    <property type="match status" value="1"/>
</dbReference>
<dbReference type="CDD" id="cd07340">
    <property type="entry name" value="M48B_Htpx_like"/>
    <property type="match status" value="1"/>
</dbReference>
<gene>
    <name evidence="14" type="ORF">CBP12_07565</name>
</gene>
<evidence type="ECO:0000256" key="5">
    <source>
        <dbReference type="ARBA" id="ARBA00022723"/>
    </source>
</evidence>
<evidence type="ECO:0000256" key="2">
    <source>
        <dbReference type="ARBA" id="ARBA00022475"/>
    </source>
</evidence>
<evidence type="ECO:0000256" key="1">
    <source>
        <dbReference type="ARBA" id="ARBA00004651"/>
    </source>
</evidence>
<dbReference type="InterPro" id="IPR050083">
    <property type="entry name" value="HtpX_protease"/>
</dbReference>
<feature type="domain" description="Peptidase M48" evidence="13">
    <location>
        <begin position="101"/>
        <end position="315"/>
    </location>
</feature>
<keyword evidence="15" id="KW-1185">Reference proteome</keyword>
<dbReference type="AlphaFoldDB" id="A0A1Y0CXG5"/>
<dbReference type="Proteomes" id="UP000243793">
    <property type="component" value="Chromosome"/>
</dbReference>
<dbReference type="InterPro" id="IPR001915">
    <property type="entry name" value="Peptidase_M48"/>
</dbReference>
<keyword evidence="10 12" id="KW-0472">Membrane</keyword>
<organism evidence="14 15">
    <name type="scientific">Oceanisphaera avium</name>
    <dbReference type="NCBI Taxonomy" id="1903694"/>
    <lineage>
        <taxon>Bacteria</taxon>
        <taxon>Pseudomonadati</taxon>
        <taxon>Pseudomonadota</taxon>
        <taxon>Gammaproteobacteria</taxon>
        <taxon>Aeromonadales</taxon>
        <taxon>Aeromonadaceae</taxon>
        <taxon>Oceanisphaera</taxon>
    </lineage>
</organism>
<feature type="transmembrane region" description="Helical" evidence="12">
    <location>
        <begin position="16"/>
        <end position="36"/>
    </location>
</feature>
<keyword evidence="7 11" id="KW-0862">Zinc</keyword>
<evidence type="ECO:0000313" key="15">
    <source>
        <dbReference type="Proteomes" id="UP000243793"/>
    </source>
</evidence>
<reference evidence="15" key="1">
    <citation type="submission" date="2017-05" db="EMBL/GenBank/DDBJ databases">
        <authorList>
            <person name="Sung H."/>
        </authorList>
    </citation>
    <scope>NUCLEOTIDE SEQUENCE [LARGE SCALE GENOMIC DNA]</scope>
    <source>
        <strain evidence="15">AMac2203</strain>
    </source>
</reference>
<comment type="subcellular location">
    <subcellularLocation>
        <location evidence="1">Cell membrane</location>
        <topology evidence="1">Multi-pass membrane protein</topology>
    </subcellularLocation>
</comment>
<dbReference type="OrthoDB" id="15218at2"/>
<evidence type="ECO:0000256" key="9">
    <source>
        <dbReference type="ARBA" id="ARBA00023049"/>
    </source>
</evidence>
<evidence type="ECO:0000256" key="6">
    <source>
        <dbReference type="ARBA" id="ARBA00022801"/>
    </source>
</evidence>
<keyword evidence="5" id="KW-0479">Metal-binding</keyword>
<dbReference type="PANTHER" id="PTHR43221:SF1">
    <property type="entry name" value="PROTEASE HTPX"/>
    <property type="match status" value="1"/>
</dbReference>
<dbReference type="EMBL" id="CP021376">
    <property type="protein sequence ID" value="ART80021.1"/>
    <property type="molecule type" value="Genomic_DNA"/>
</dbReference>
<dbReference type="GO" id="GO:0006508">
    <property type="term" value="P:proteolysis"/>
    <property type="evidence" value="ECO:0007669"/>
    <property type="project" value="UniProtKB-KW"/>
</dbReference>
<dbReference type="GO" id="GO:0046872">
    <property type="term" value="F:metal ion binding"/>
    <property type="evidence" value="ECO:0007669"/>
    <property type="project" value="UniProtKB-KW"/>
</dbReference>
<evidence type="ECO:0000256" key="10">
    <source>
        <dbReference type="ARBA" id="ARBA00023136"/>
    </source>
</evidence>
<evidence type="ECO:0000256" key="4">
    <source>
        <dbReference type="ARBA" id="ARBA00022692"/>
    </source>
</evidence>
<evidence type="ECO:0000256" key="3">
    <source>
        <dbReference type="ARBA" id="ARBA00022670"/>
    </source>
</evidence>
<evidence type="ECO:0000256" key="7">
    <source>
        <dbReference type="ARBA" id="ARBA00022833"/>
    </source>
</evidence>
<accession>A0A1Y0CXG5</accession>
<dbReference type="PANTHER" id="PTHR43221">
    <property type="entry name" value="PROTEASE HTPX"/>
    <property type="match status" value="1"/>
</dbReference>
<keyword evidence="6 11" id="KW-0378">Hydrolase</keyword>
<dbReference type="NCBIfam" id="NF002775">
    <property type="entry name" value="PRK02870.1"/>
    <property type="match status" value="1"/>
</dbReference>
<evidence type="ECO:0000256" key="12">
    <source>
        <dbReference type="SAM" id="Phobius"/>
    </source>
</evidence>
<evidence type="ECO:0000256" key="11">
    <source>
        <dbReference type="RuleBase" id="RU003983"/>
    </source>
</evidence>
<dbReference type="KEGG" id="ocm:CBP12_07565"/>
<comment type="cofactor">
    <cofactor evidence="11">
        <name>Zn(2+)</name>
        <dbReference type="ChEBI" id="CHEBI:29105"/>
    </cofactor>
    <text evidence="11">Binds 1 zinc ion per subunit.</text>
</comment>
<dbReference type="GO" id="GO:0004222">
    <property type="term" value="F:metalloendopeptidase activity"/>
    <property type="evidence" value="ECO:0007669"/>
    <property type="project" value="InterPro"/>
</dbReference>
<dbReference type="Gene3D" id="3.30.2010.10">
    <property type="entry name" value="Metalloproteases ('zincins'), catalytic domain"/>
    <property type="match status" value="1"/>
</dbReference>
<comment type="similarity">
    <text evidence="11">Belongs to the peptidase M48 family.</text>
</comment>
<sequence length="316" mass="35209">MDFRQAIKINNRKTKLVVLSYIAIMLVVGLLSDIAFRPLSNNGLLYDMQLYLTLAAIPYITLGIMTCTLVGIIIISKFGHKMMLSGSHYRLLTPDSDLSDNDRQVLNMVEEMAISANLGYVPKVYIMQSAQMNAFAAGWNANNALVAVTSGLQAKLTRSEVQAVIAHEIGHILHGDSKLTLYVGILANVILTITNILGRLFFFSRSRNNNANKAKLILLVLNFVLPVITQVLYLYLSRTREYMADAAAVQLTGDNQAMISALQKISGDYAQQPEQEEEYESFTEKYRAAAYIFSKGDSLFSTHPSIENRLKKLRGE</sequence>
<feature type="transmembrane region" description="Helical" evidence="12">
    <location>
        <begin position="179"/>
        <end position="202"/>
    </location>
</feature>
<keyword evidence="9 11" id="KW-0482">Metalloprotease</keyword>
<dbReference type="GO" id="GO:0005886">
    <property type="term" value="C:plasma membrane"/>
    <property type="evidence" value="ECO:0007669"/>
    <property type="project" value="UniProtKB-SubCell"/>
</dbReference>
<feature type="transmembrane region" description="Helical" evidence="12">
    <location>
        <begin position="214"/>
        <end position="236"/>
    </location>
</feature>
<keyword evidence="3 11" id="KW-0645">Protease</keyword>
<dbReference type="RefSeq" id="WP_086963890.1">
    <property type="nucleotide sequence ID" value="NZ_CP021376.1"/>
</dbReference>
<evidence type="ECO:0000259" key="13">
    <source>
        <dbReference type="Pfam" id="PF01435"/>
    </source>
</evidence>
<keyword evidence="2" id="KW-1003">Cell membrane</keyword>
<evidence type="ECO:0000256" key="8">
    <source>
        <dbReference type="ARBA" id="ARBA00022989"/>
    </source>
</evidence>
<feature type="transmembrane region" description="Helical" evidence="12">
    <location>
        <begin position="56"/>
        <end position="75"/>
    </location>
</feature>
<proteinExistence type="inferred from homology"/>
<evidence type="ECO:0000313" key="14">
    <source>
        <dbReference type="EMBL" id="ART80021.1"/>
    </source>
</evidence>